<feature type="compositionally biased region" description="Basic and acidic residues" evidence="1">
    <location>
        <begin position="64"/>
        <end position="86"/>
    </location>
</feature>
<reference evidence="3" key="1">
    <citation type="submission" date="2021-01" db="EMBL/GenBank/DDBJ databases">
        <authorList>
            <person name="Corre E."/>
            <person name="Pelletier E."/>
            <person name="Niang G."/>
            <person name="Scheremetjew M."/>
            <person name="Finn R."/>
            <person name="Kale V."/>
            <person name="Holt S."/>
            <person name="Cochrane G."/>
            <person name="Meng A."/>
            <person name="Brown T."/>
            <person name="Cohen L."/>
        </authorList>
    </citation>
    <scope>NUCLEOTIDE SEQUENCE</scope>
    <source>
        <strain evidence="3">CCMP281</strain>
    </source>
</reference>
<sequence length="268" mass="29117">MPRVFCRPVFQCLQRSAQQCLQPVPLAATPAVASAPAPAMASAPALAEAPSTPPPVEASAEAPETAKKMGWRERERLAAERRKPPEVVKAWEPPPKPKRTFTPDQLRETVADLRRKQQEYFEHEHATTSPNSRGVLADETYGTPSEGTVTFERAQAAHAHVAEEMCLASALIEEHGIPTEDGGTLILFGDIFEVYVAISDKVVGMLLRLRKHGMIYFEGESLFQTQDDDVPILQLFSAAGVRERLAKEGLKSGVITGAATTPPAELGV</sequence>
<gene>
    <name evidence="3" type="ORF">HERI1096_LOCUS19159</name>
</gene>
<dbReference type="InterPro" id="IPR027817">
    <property type="entry name" value="Costars_dom"/>
</dbReference>
<dbReference type="GO" id="GO:0003779">
    <property type="term" value="F:actin binding"/>
    <property type="evidence" value="ECO:0007669"/>
    <property type="project" value="InterPro"/>
</dbReference>
<dbReference type="SMART" id="SM01283">
    <property type="entry name" value="Costars"/>
    <property type="match status" value="1"/>
</dbReference>
<dbReference type="Gene3D" id="1.10.10.1540">
    <property type="entry name" value="Costar domain"/>
    <property type="match status" value="1"/>
</dbReference>
<dbReference type="PANTHER" id="PTHR22739">
    <property type="entry name" value="STRIATED MUSCLE ACTIVATOR OF RHO-DEPENDENT SIGNALING-RELATED"/>
    <property type="match status" value="1"/>
</dbReference>
<dbReference type="InterPro" id="IPR026111">
    <property type="entry name" value="Abra"/>
</dbReference>
<dbReference type="EMBL" id="HBHX01034521">
    <property type="protein sequence ID" value="CAE0118460.1"/>
    <property type="molecule type" value="Transcribed_RNA"/>
</dbReference>
<evidence type="ECO:0000313" key="3">
    <source>
        <dbReference type="EMBL" id="CAE0118460.1"/>
    </source>
</evidence>
<dbReference type="InterPro" id="IPR038095">
    <property type="entry name" value="Costars_sf"/>
</dbReference>
<proteinExistence type="predicted"/>
<protein>
    <recommendedName>
        <fullName evidence="2">Costars domain-containing protein</fullName>
    </recommendedName>
</protein>
<dbReference type="GO" id="GO:0035025">
    <property type="term" value="P:positive regulation of Rho protein signal transduction"/>
    <property type="evidence" value="ECO:0007669"/>
    <property type="project" value="InterPro"/>
</dbReference>
<evidence type="ECO:0000256" key="1">
    <source>
        <dbReference type="SAM" id="MobiDB-lite"/>
    </source>
</evidence>
<accession>A0A7S3AXQ9</accession>
<dbReference type="GO" id="GO:0045944">
    <property type="term" value="P:positive regulation of transcription by RNA polymerase II"/>
    <property type="evidence" value="ECO:0007669"/>
    <property type="project" value="TreeGrafter"/>
</dbReference>
<name>A0A7S3AXQ9_9EUKA</name>
<feature type="domain" description="Costars" evidence="2">
    <location>
        <begin position="159"/>
        <end position="235"/>
    </location>
</feature>
<dbReference type="PANTHER" id="PTHR22739:SF7">
    <property type="entry name" value="EG:152A3.3 PROTEIN-RELATED"/>
    <property type="match status" value="1"/>
</dbReference>
<organism evidence="3">
    <name type="scientific">Haptolina ericina</name>
    <dbReference type="NCBI Taxonomy" id="156174"/>
    <lineage>
        <taxon>Eukaryota</taxon>
        <taxon>Haptista</taxon>
        <taxon>Haptophyta</taxon>
        <taxon>Prymnesiophyceae</taxon>
        <taxon>Prymnesiales</taxon>
        <taxon>Prymnesiaceae</taxon>
        <taxon>Haptolina</taxon>
    </lineage>
</organism>
<dbReference type="AlphaFoldDB" id="A0A7S3AXQ9"/>
<evidence type="ECO:0000259" key="2">
    <source>
        <dbReference type="SMART" id="SM01283"/>
    </source>
</evidence>
<feature type="region of interest" description="Disordered" evidence="1">
    <location>
        <begin position="43"/>
        <end position="102"/>
    </location>
</feature>
<dbReference type="Pfam" id="PF14705">
    <property type="entry name" value="Costars"/>
    <property type="match status" value="1"/>
</dbReference>